<dbReference type="PROSITE" id="PS01209">
    <property type="entry name" value="LDLRA_1"/>
    <property type="match status" value="1"/>
</dbReference>
<gene>
    <name evidence="3" type="ORF">ASIM_LOCUS8138</name>
</gene>
<accession>A0A0M3JL58</accession>
<dbReference type="InterPro" id="IPR023415">
    <property type="entry name" value="LDLR_class-A_CS"/>
</dbReference>
<keyword evidence="1" id="KW-1015">Disulfide bond</keyword>
<dbReference type="OrthoDB" id="5870811at2759"/>
<comment type="caution">
    <text evidence="2">Lacks conserved residue(s) required for the propagation of feature annotation.</text>
</comment>
<dbReference type="PANTHER" id="PTHR21105:SF1">
    <property type="entry name" value="SECRETED PROTEIN"/>
    <property type="match status" value="1"/>
</dbReference>
<dbReference type="GO" id="GO:0043410">
    <property type="term" value="P:positive regulation of MAPK cascade"/>
    <property type="evidence" value="ECO:0007669"/>
    <property type="project" value="TreeGrafter"/>
</dbReference>
<dbReference type="GO" id="GO:0043195">
    <property type="term" value="C:terminal bouton"/>
    <property type="evidence" value="ECO:0007669"/>
    <property type="project" value="TreeGrafter"/>
</dbReference>
<proteinExistence type="predicted"/>
<dbReference type="InterPro" id="IPR002172">
    <property type="entry name" value="LDrepeatLR_classA_rpt"/>
</dbReference>
<organism evidence="5">
    <name type="scientific">Anisakis simplex</name>
    <name type="common">Herring worm</name>
    <dbReference type="NCBI Taxonomy" id="6269"/>
    <lineage>
        <taxon>Eukaryota</taxon>
        <taxon>Metazoa</taxon>
        <taxon>Ecdysozoa</taxon>
        <taxon>Nematoda</taxon>
        <taxon>Chromadorea</taxon>
        <taxon>Rhabditida</taxon>
        <taxon>Spirurina</taxon>
        <taxon>Ascaridomorpha</taxon>
        <taxon>Ascaridoidea</taxon>
        <taxon>Anisakidae</taxon>
        <taxon>Anisakis</taxon>
        <taxon>Anisakis simplex complex</taxon>
    </lineage>
</organism>
<dbReference type="InterPro" id="IPR036055">
    <property type="entry name" value="LDL_receptor-like_sf"/>
</dbReference>
<evidence type="ECO:0000313" key="5">
    <source>
        <dbReference type="WBParaSite" id="ASIM_0000838601-mRNA-1"/>
    </source>
</evidence>
<dbReference type="Gene3D" id="4.10.400.10">
    <property type="entry name" value="Low-density Lipoprotein Receptor"/>
    <property type="match status" value="1"/>
</dbReference>
<evidence type="ECO:0000256" key="1">
    <source>
        <dbReference type="ARBA" id="ARBA00023157"/>
    </source>
</evidence>
<dbReference type="SUPFAM" id="SSF57424">
    <property type="entry name" value="LDL receptor-like module"/>
    <property type="match status" value="1"/>
</dbReference>
<name>A0A0M3JL58_ANISI</name>
<evidence type="ECO:0000256" key="2">
    <source>
        <dbReference type="PROSITE-ProRule" id="PRU00124"/>
    </source>
</evidence>
<protein>
    <submittedName>
        <fullName evidence="5">Sortilin_C domain-containing protein</fullName>
    </submittedName>
</protein>
<keyword evidence="4" id="KW-1185">Reference proteome</keyword>
<dbReference type="EMBL" id="UYRR01021235">
    <property type="protein sequence ID" value="VDK30896.1"/>
    <property type="molecule type" value="Genomic_DNA"/>
</dbReference>
<dbReference type="PANTHER" id="PTHR21105">
    <property type="entry name" value="GH16255P"/>
    <property type="match status" value="1"/>
</dbReference>
<dbReference type="AlphaFoldDB" id="A0A0M3JL58"/>
<reference evidence="5" key="1">
    <citation type="submission" date="2017-02" db="UniProtKB">
        <authorList>
            <consortium name="WormBaseParasite"/>
        </authorList>
    </citation>
    <scope>IDENTIFICATION</scope>
</reference>
<dbReference type="GO" id="GO:0030297">
    <property type="term" value="F:transmembrane receptor protein tyrosine kinase activator activity"/>
    <property type="evidence" value="ECO:0007669"/>
    <property type="project" value="TreeGrafter"/>
</dbReference>
<dbReference type="WBParaSite" id="ASIM_0000838601-mRNA-1">
    <property type="protein sequence ID" value="ASIM_0000838601-mRNA-1"/>
    <property type="gene ID" value="ASIM_0000838601"/>
</dbReference>
<reference evidence="3 4" key="2">
    <citation type="submission" date="2018-11" db="EMBL/GenBank/DDBJ databases">
        <authorList>
            <consortium name="Pathogen Informatics"/>
        </authorList>
    </citation>
    <scope>NUCLEOTIDE SEQUENCE [LARGE SCALE GENOMIC DNA]</scope>
</reference>
<dbReference type="PROSITE" id="PS50068">
    <property type="entry name" value="LDLRA_2"/>
    <property type="match status" value="1"/>
</dbReference>
<evidence type="ECO:0000313" key="4">
    <source>
        <dbReference type="Proteomes" id="UP000267096"/>
    </source>
</evidence>
<sequence length="81" mass="9108">MKCHISGCGSSRRGHKQMLCPSRSTHQYDVCITAEQLCDDVVDCPGGEDENPTNCLFYKSVSSTHFDYTQLFFFAFISSND</sequence>
<dbReference type="Proteomes" id="UP000267096">
    <property type="component" value="Unassembled WGS sequence"/>
</dbReference>
<evidence type="ECO:0000313" key="3">
    <source>
        <dbReference type="EMBL" id="VDK30896.1"/>
    </source>
</evidence>